<feature type="region of interest" description="Disordered" evidence="2">
    <location>
        <begin position="448"/>
        <end position="502"/>
    </location>
</feature>
<dbReference type="SUPFAM" id="SSF56300">
    <property type="entry name" value="Metallo-dependent phosphatases"/>
    <property type="match status" value="1"/>
</dbReference>
<feature type="signal peptide" evidence="3">
    <location>
        <begin position="1"/>
        <end position="34"/>
    </location>
</feature>
<feature type="compositionally biased region" description="Gly residues" evidence="2">
    <location>
        <begin position="490"/>
        <end position="502"/>
    </location>
</feature>
<dbReference type="PANTHER" id="PTHR22953">
    <property type="entry name" value="ACID PHOSPHATASE RELATED"/>
    <property type="match status" value="1"/>
</dbReference>
<sequence length="502" mass="53955">MATPTRRRALPRLAALAAATVVAAGALSVAPATAAAATDRPGEGIYAGTDVSDLVLTIGADSTSRNLAWYSSRNDVHFVQVVKEGEEFTNDTPAIEAWRPGKTTSLEYNQFATLSGLEPNTTYSYRVGSAKTGWTQPLSFTTGAGTGDFEFLLFGDPQVGASGNLAADEAGWVDTVDLATQSHPGAEMLFSVGDQVEVSFNERHYDAFLAPRQLREMPLATVNGNHDVGSKAYEQHFNLPNVNKAAGRAALPTSSGGDYWFIYNDVLFVVLNSNNPDVNAHEQFVRDVVAAHGDEATWKVMSFHHSIFSVAGHYKDLDVRRMRESFPPLISELGFDVVLQGHDHSYTRSYLLDENGRPAQELEESGQDLVEANDGEVLYLTANSASGSKFYDVKAPDAEYASVINQENIRNYTKVDVTADTLTFDTYRSEPSGGGETNSLVDSVVLTRAAEEPDPVPPAPEPDPEPPAPEPDPQPEPPVPDPNPNEPGDKGPGAGETGPGEQ</sequence>
<dbReference type="OrthoDB" id="9804511at2"/>
<evidence type="ECO:0000259" key="4">
    <source>
        <dbReference type="Pfam" id="PF00149"/>
    </source>
</evidence>
<dbReference type="HOGENOM" id="CLU_019508_3_1_11"/>
<dbReference type="RefSeq" id="WP_004600938.1">
    <property type="nucleotide sequence ID" value="NZ_JH815193.1"/>
</dbReference>
<dbReference type="GO" id="GO:0046872">
    <property type="term" value="F:metal ion binding"/>
    <property type="evidence" value="ECO:0007669"/>
    <property type="project" value="InterPro"/>
</dbReference>
<comment type="caution">
    <text evidence="6">The sequence shown here is derived from an EMBL/GenBank/DDBJ whole genome shotgun (WGS) entry which is preliminary data.</text>
</comment>
<dbReference type="Pfam" id="PF00149">
    <property type="entry name" value="Metallophos"/>
    <property type="match status" value="1"/>
</dbReference>
<evidence type="ECO:0000256" key="2">
    <source>
        <dbReference type="SAM" id="MobiDB-lite"/>
    </source>
</evidence>
<dbReference type="Gene3D" id="3.60.21.10">
    <property type="match status" value="1"/>
</dbReference>
<feature type="domain" description="Purple acid phosphatase N-terminal" evidence="5">
    <location>
        <begin position="54"/>
        <end position="142"/>
    </location>
</feature>
<dbReference type="InterPro" id="IPR039331">
    <property type="entry name" value="PAPs-like"/>
</dbReference>
<dbReference type="Gene3D" id="2.60.40.380">
    <property type="entry name" value="Purple acid phosphatase-like, N-terminal"/>
    <property type="match status" value="1"/>
</dbReference>
<dbReference type="InterPro" id="IPR004843">
    <property type="entry name" value="Calcineurin-like_PHP"/>
</dbReference>
<dbReference type="Proteomes" id="UP000006078">
    <property type="component" value="Unassembled WGS sequence"/>
</dbReference>
<evidence type="ECO:0000256" key="1">
    <source>
        <dbReference type="ARBA" id="ARBA00022729"/>
    </source>
</evidence>
<keyword evidence="1 3" id="KW-0732">Signal</keyword>
<name>K0YFZ3_9CORY</name>
<feature type="chain" id="PRO_5039228876" evidence="3">
    <location>
        <begin position="35"/>
        <end position="502"/>
    </location>
</feature>
<dbReference type="PANTHER" id="PTHR22953:SF153">
    <property type="entry name" value="PURPLE ACID PHOSPHATASE"/>
    <property type="match status" value="1"/>
</dbReference>
<evidence type="ECO:0000256" key="3">
    <source>
        <dbReference type="SAM" id="SignalP"/>
    </source>
</evidence>
<dbReference type="Pfam" id="PF16656">
    <property type="entry name" value="Pur_ac_phosph_N"/>
    <property type="match status" value="1"/>
</dbReference>
<protein>
    <submittedName>
        <fullName evidence="6">Uncharacterized protein</fullName>
    </submittedName>
</protein>
<evidence type="ECO:0000313" key="6">
    <source>
        <dbReference type="EMBL" id="EJZ82018.1"/>
    </source>
</evidence>
<proteinExistence type="predicted"/>
<dbReference type="eggNOG" id="COG1409">
    <property type="taxonomic scope" value="Bacteria"/>
</dbReference>
<dbReference type="GO" id="GO:0003993">
    <property type="term" value="F:acid phosphatase activity"/>
    <property type="evidence" value="ECO:0007669"/>
    <property type="project" value="InterPro"/>
</dbReference>
<keyword evidence="7" id="KW-1185">Reference proteome</keyword>
<dbReference type="AlphaFoldDB" id="K0YFZ3"/>
<dbReference type="InterPro" id="IPR008963">
    <property type="entry name" value="Purple_acid_Pase-like_N"/>
</dbReference>
<evidence type="ECO:0000259" key="5">
    <source>
        <dbReference type="Pfam" id="PF16656"/>
    </source>
</evidence>
<accession>K0YFZ3</accession>
<dbReference type="SUPFAM" id="SSF49363">
    <property type="entry name" value="Purple acid phosphatase, N-terminal domain"/>
    <property type="match status" value="1"/>
</dbReference>
<dbReference type="EMBL" id="AHAE01000046">
    <property type="protein sequence ID" value="EJZ82018.1"/>
    <property type="molecule type" value="Genomic_DNA"/>
</dbReference>
<dbReference type="InterPro" id="IPR006311">
    <property type="entry name" value="TAT_signal"/>
</dbReference>
<feature type="compositionally biased region" description="Pro residues" evidence="2">
    <location>
        <begin position="455"/>
        <end position="485"/>
    </location>
</feature>
<feature type="non-terminal residue" evidence="6">
    <location>
        <position position="502"/>
    </location>
</feature>
<gene>
    <name evidence="6" type="ORF">HMPREF9719_01048</name>
</gene>
<dbReference type="InterPro" id="IPR029052">
    <property type="entry name" value="Metallo-depent_PP-like"/>
</dbReference>
<feature type="domain" description="Calcineurin-like phosphoesterase" evidence="4">
    <location>
        <begin position="151"/>
        <end position="346"/>
    </location>
</feature>
<reference evidence="6 7" key="1">
    <citation type="submission" date="2012-08" db="EMBL/GenBank/DDBJ databases">
        <title>The Genome Sequence of Turicella otitidis ATCC 51513.</title>
        <authorList>
            <consortium name="The Broad Institute Genome Sequencing Platform"/>
            <person name="Earl A."/>
            <person name="Ward D."/>
            <person name="Feldgarden M."/>
            <person name="Gevers D."/>
            <person name="Huys G."/>
            <person name="Walker B."/>
            <person name="Young S.K."/>
            <person name="Zeng Q."/>
            <person name="Gargeya S."/>
            <person name="Fitzgerald M."/>
            <person name="Haas B."/>
            <person name="Abouelleil A."/>
            <person name="Alvarado L."/>
            <person name="Arachchi H.M."/>
            <person name="Berlin A.M."/>
            <person name="Chapman S.B."/>
            <person name="Goldberg J."/>
            <person name="Griggs A."/>
            <person name="Gujja S."/>
            <person name="Hansen M."/>
            <person name="Howarth C."/>
            <person name="Imamovic A."/>
            <person name="Larimer J."/>
            <person name="McCowen C."/>
            <person name="Montmayeur A."/>
            <person name="Murphy C."/>
            <person name="Neiman D."/>
            <person name="Pearson M."/>
            <person name="Priest M."/>
            <person name="Roberts A."/>
            <person name="Saif S."/>
            <person name="Shea T."/>
            <person name="Sisk P."/>
            <person name="Sykes S."/>
            <person name="Wortman J."/>
            <person name="Nusbaum C."/>
            <person name="Birren B."/>
        </authorList>
    </citation>
    <scope>NUCLEOTIDE SEQUENCE [LARGE SCALE GENOMIC DNA]</scope>
    <source>
        <strain evidence="6 7">ATCC 51513</strain>
    </source>
</reference>
<dbReference type="PROSITE" id="PS51318">
    <property type="entry name" value="TAT"/>
    <property type="match status" value="1"/>
</dbReference>
<evidence type="ECO:0000313" key="7">
    <source>
        <dbReference type="Proteomes" id="UP000006078"/>
    </source>
</evidence>
<dbReference type="InterPro" id="IPR015914">
    <property type="entry name" value="PAPs_N"/>
</dbReference>
<organism evidence="6 7">
    <name type="scientific">Corynebacterium otitidis ATCC 51513</name>
    <dbReference type="NCBI Taxonomy" id="883169"/>
    <lineage>
        <taxon>Bacteria</taxon>
        <taxon>Bacillati</taxon>
        <taxon>Actinomycetota</taxon>
        <taxon>Actinomycetes</taxon>
        <taxon>Mycobacteriales</taxon>
        <taxon>Corynebacteriaceae</taxon>
        <taxon>Corynebacterium</taxon>
    </lineage>
</organism>